<keyword evidence="8" id="KW-0493">Microtubule</keyword>
<name>A0AAN8A842_9SACH</name>
<keyword evidence="11" id="KW-0995">Kinetochore</keyword>
<accession>A0AAN8A842</accession>
<evidence type="ECO:0000256" key="10">
    <source>
        <dbReference type="ARBA" id="ARBA00022829"/>
    </source>
</evidence>
<evidence type="ECO:0000256" key="12">
    <source>
        <dbReference type="ARBA" id="ARBA00023054"/>
    </source>
</evidence>
<keyword evidence="13" id="KW-0206">Cytoskeleton</keyword>
<evidence type="ECO:0000256" key="8">
    <source>
        <dbReference type="ARBA" id="ARBA00022701"/>
    </source>
</evidence>
<proteinExistence type="inferred from homology"/>
<keyword evidence="10" id="KW-0159">Chromosome partition</keyword>
<organism evidence="20 21">
    <name type="scientific">Arxiozyma heterogenica</name>
    <dbReference type="NCBI Taxonomy" id="278026"/>
    <lineage>
        <taxon>Eukaryota</taxon>
        <taxon>Fungi</taxon>
        <taxon>Dikarya</taxon>
        <taxon>Ascomycota</taxon>
        <taxon>Saccharomycotina</taxon>
        <taxon>Saccharomycetes</taxon>
        <taxon>Saccharomycetales</taxon>
        <taxon>Saccharomycetaceae</taxon>
        <taxon>Arxiozyma</taxon>
    </lineage>
</organism>
<evidence type="ECO:0000256" key="5">
    <source>
        <dbReference type="ARBA" id="ARBA00022454"/>
    </source>
</evidence>
<keyword evidence="15" id="KW-0131">Cell cycle</keyword>
<gene>
    <name evidence="20" type="ORF">RI543_003438</name>
</gene>
<keyword evidence="21" id="KW-1185">Reference proteome</keyword>
<evidence type="ECO:0000256" key="11">
    <source>
        <dbReference type="ARBA" id="ARBA00022838"/>
    </source>
</evidence>
<evidence type="ECO:0000256" key="4">
    <source>
        <dbReference type="ARBA" id="ARBA00008491"/>
    </source>
</evidence>
<comment type="similarity">
    <text evidence="4">Belongs to the DASH complex SPC34 family.</text>
</comment>
<keyword evidence="16" id="KW-0137">Centromere</keyword>
<feature type="coiled-coil region" evidence="19">
    <location>
        <begin position="199"/>
        <end position="259"/>
    </location>
</feature>
<evidence type="ECO:0000313" key="20">
    <source>
        <dbReference type="EMBL" id="KAK5779546.1"/>
    </source>
</evidence>
<evidence type="ECO:0000256" key="6">
    <source>
        <dbReference type="ARBA" id="ARBA00022490"/>
    </source>
</evidence>
<evidence type="ECO:0000256" key="7">
    <source>
        <dbReference type="ARBA" id="ARBA00022618"/>
    </source>
</evidence>
<evidence type="ECO:0000256" key="19">
    <source>
        <dbReference type="SAM" id="Coils"/>
    </source>
</evidence>
<keyword evidence="6" id="KW-0963">Cytoplasm</keyword>
<reference evidence="21" key="1">
    <citation type="submission" date="2023-07" db="EMBL/GenBank/DDBJ databases">
        <title>A draft genome of Kazachstania heterogenica Y-27499.</title>
        <authorList>
            <person name="Donic C."/>
            <person name="Kralova J.S."/>
            <person name="Fidel L."/>
            <person name="Ben-Dor S."/>
            <person name="Jung S."/>
        </authorList>
    </citation>
    <scope>NUCLEOTIDE SEQUENCE [LARGE SCALE GENOMIC DNA]</scope>
    <source>
        <strain evidence="21">Y27499</strain>
    </source>
</reference>
<dbReference type="Pfam" id="PF08657">
    <property type="entry name" value="DASH_Spc34"/>
    <property type="match status" value="1"/>
</dbReference>
<evidence type="ECO:0000256" key="1">
    <source>
        <dbReference type="ARBA" id="ARBA00004123"/>
    </source>
</evidence>
<evidence type="ECO:0000256" key="9">
    <source>
        <dbReference type="ARBA" id="ARBA00022776"/>
    </source>
</evidence>
<dbReference type="GO" id="GO:0042729">
    <property type="term" value="C:DASH complex"/>
    <property type="evidence" value="ECO:0007669"/>
    <property type="project" value="InterPro"/>
</dbReference>
<comment type="caution">
    <text evidence="20">The sequence shown here is derived from an EMBL/GenBank/DDBJ whole genome shotgun (WGS) entry which is preliminary data.</text>
</comment>
<evidence type="ECO:0000256" key="14">
    <source>
        <dbReference type="ARBA" id="ARBA00023242"/>
    </source>
</evidence>
<dbReference type="EMBL" id="JAWIZZ010000047">
    <property type="protein sequence ID" value="KAK5779546.1"/>
    <property type="molecule type" value="Genomic_DNA"/>
</dbReference>
<protein>
    <recommendedName>
        <fullName evidence="17">DASH complex subunit SPC34</fullName>
    </recommendedName>
    <alternativeName>
        <fullName evidence="18">Outer kinetochore protein SPC34</fullName>
    </alternativeName>
</protein>
<dbReference type="AlphaFoldDB" id="A0AAN8A842"/>
<keyword evidence="7" id="KW-0132">Cell division</keyword>
<keyword evidence="12 19" id="KW-0175">Coiled coil</keyword>
<keyword evidence="5" id="KW-0158">Chromosome</keyword>
<dbReference type="InterPro" id="IPR013966">
    <property type="entry name" value="Spc34"/>
</dbReference>
<evidence type="ECO:0000256" key="16">
    <source>
        <dbReference type="ARBA" id="ARBA00023328"/>
    </source>
</evidence>
<dbReference type="GO" id="GO:0008608">
    <property type="term" value="P:attachment of spindle microtubules to kinetochore"/>
    <property type="evidence" value="ECO:0007669"/>
    <property type="project" value="InterPro"/>
</dbReference>
<sequence length="266" mass="31109">MDQSLHALLDDINKAADGLSAQYFKPPGIFHNAIVKHLTTDSVIDFTKILRDTKDRESSMFRIDKGVVKRKDSKEGIFDYLSERESRQRKNRNLRILEPIPVIQIPKNFYLEQQRLELSNSVEIDNLRKLYNPNTNNTTRSQYSQLLSRFSNDENAKRLLISLFQGSVIIEDNIPMETVINILNEINNLWPGSKSNLTQQEMSKQYLKLQEMKVTLEKQIQEQETKMMENSANDIQQLIQEKHKELQELEKLIIQKKMKNVNETTS</sequence>
<evidence type="ECO:0000256" key="13">
    <source>
        <dbReference type="ARBA" id="ARBA00023212"/>
    </source>
</evidence>
<evidence type="ECO:0000313" key="21">
    <source>
        <dbReference type="Proteomes" id="UP001306508"/>
    </source>
</evidence>
<dbReference type="GO" id="GO:0051301">
    <property type="term" value="P:cell division"/>
    <property type="evidence" value="ECO:0007669"/>
    <property type="project" value="UniProtKB-KW"/>
</dbReference>
<comment type="subcellular location">
    <subcellularLocation>
        <location evidence="3">Chromosome</location>
        <location evidence="3">Centromere</location>
        <location evidence="3">Kinetochore</location>
    </subcellularLocation>
    <subcellularLocation>
        <location evidence="2">Cytoplasm</location>
        <location evidence="2">Cytoskeleton</location>
        <location evidence="2">Spindle</location>
    </subcellularLocation>
    <subcellularLocation>
        <location evidence="1">Nucleus</location>
    </subcellularLocation>
</comment>
<evidence type="ECO:0000256" key="18">
    <source>
        <dbReference type="ARBA" id="ARBA00044346"/>
    </source>
</evidence>
<dbReference type="GO" id="GO:0005876">
    <property type="term" value="C:spindle microtubule"/>
    <property type="evidence" value="ECO:0007669"/>
    <property type="project" value="InterPro"/>
</dbReference>
<evidence type="ECO:0000256" key="2">
    <source>
        <dbReference type="ARBA" id="ARBA00004186"/>
    </source>
</evidence>
<evidence type="ECO:0000256" key="17">
    <source>
        <dbReference type="ARBA" id="ARBA00044112"/>
    </source>
</evidence>
<keyword evidence="9" id="KW-0498">Mitosis</keyword>
<evidence type="ECO:0000256" key="15">
    <source>
        <dbReference type="ARBA" id="ARBA00023306"/>
    </source>
</evidence>
<dbReference type="Proteomes" id="UP001306508">
    <property type="component" value="Unassembled WGS sequence"/>
</dbReference>
<evidence type="ECO:0000256" key="3">
    <source>
        <dbReference type="ARBA" id="ARBA00004629"/>
    </source>
</evidence>
<keyword evidence="14" id="KW-0539">Nucleus</keyword>